<protein>
    <submittedName>
        <fullName evidence="1">Uncharacterized protein</fullName>
    </submittedName>
</protein>
<gene>
    <name evidence="1" type="ORF">D5H75_16770</name>
</gene>
<proteinExistence type="predicted"/>
<organism evidence="1 2">
    <name type="scientific">Bailinhaonella thermotolerans</name>
    <dbReference type="NCBI Taxonomy" id="1070861"/>
    <lineage>
        <taxon>Bacteria</taxon>
        <taxon>Bacillati</taxon>
        <taxon>Actinomycetota</taxon>
        <taxon>Actinomycetes</taxon>
        <taxon>Streptosporangiales</taxon>
        <taxon>Streptosporangiaceae</taxon>
        <taxon>Bailinhaonella</taxon>
    </lineage>
</organism>
<dbReference type="Proteomes" id="UP000265768">
    <property type="component" value="Unassembled WGS sequence"/>
</dbReference>
<reference evidence="1 2" key="1">
    <citation type="submission" date="2018-09" db="EMBL/GenBank/DDBJ databases">
        <title>YIM 75507 draft genome.</title>
        <authorList>
            <person name="Tang S."/>
            <person name="Feng Y."/>
        </authorList>
    </citation>
    <scope>NUCLEOTIDE SEQUENCE [LARGE SCALE GENOMIC DNA]</scope>
    <source>
        <strain evidence="1 2">YIM 75507</strain>
    </source>
</reference>
<comment type="caution">
    <text evidence="1">The sequence shown here is derived from an EMBL/GenBank/DDBJ whole genome shotgun (WGS) entry which is preliminary data.</text>
</comment>
<dbReference type="AlphaFoldDB" id="A0A3A4BCZ7"/>
<keyword evidence="2" id="KW-1185">Reference proteome</keyword>
<evidence type="ECO:0000313" key="1">
    <source>
        <dbReference type="EMBL" id="RJL32078.1"/>
    </source>
</evidence>
<sequence length="76" mass="8197">MIAPGTDNDHCPAMQVDEKTGDLVLVGETVTDPNDLAQLQESSGISPNESGVRVPARMRKLILEALRELEDDPTVP</sequence>
<name>A0A3A4BCZ7_9ACTN</name>
<accession>A0A3A4BCZ7</accession>
<dbReference type="EMBL" id="QZEY01000005">
    <property type="protein sequence ID" value="RJL32078.1"/>
    <property type="molecule type" value="Genomic_DNA"/>
</dbReference>
<evidence type="ECO:0000313" key="2">
    <source>
        <dbReference type="Proteomes" id="UP000265768"/>
    </source>
</evidence>